<dbReference type="PANTHER" id="PTHR43471:SF1">
    <property type="entry name" value="ABC TRANSPORTER PERMEASE PROTEIN NOSY-RELATED"/>
    <property type="match status" value="1"/>
</dbReference>
<feature type="transmembrane region" description="Helical" evidence="1">
    <location>
        <begin position="108"/>
        <end position="128"/>
    </location>
</feature>
<keyword evidence="3" id="KW-1185">Reference proteome</keyword>
<feature type="transmembrane region" description="Helical" evidence="1">
    <location>
        <begin position="49"/>
        <end position="73"/>
    </location>
</feature>
<feature type="transmembrane region" description="Helical" evidence="1">
    <location>
        <begin position="248"/>
        <end position="270"/>
    </location>
</feature>
<dbReference type="Proteomes" id="UP001596443">
    <property type="component" value="Unassembled WGS sequence"/>
</dbReference>
<gene>
    <name evidence="2" type="ORF">ACFQFD_01915</name>
</gene>
<protein>
    <submittedName>
        <fullName evidence="2">ABC transporter permease subunit</fullName>
    </submittedName>
</protein>
<accession>A0ABD5T696</accession>
<feature type="transmembrane region" description="Helical" evidence="1">
    <location>
        <begin position="148"/>
        <end position="172"/>
    </location>
</feature>
<keyword evidence="1" id="KW-0472">Membrane</keyword>
<comment type="caution">
    <text evidence="2">The sequence shown here is derived from an EMBL/GenBank/DDBJ whole genome shotgun (WGS) entry which is preliminary data.</text>
</comment>
<dbReference type="Pfam" id="PF12679">
    <property type="entry name" value="ABC2_membrane_2"/>
    <property type="match status" value="1"/>
</dbReference>
<keyword evidence="1" id="KW-0812">Transmembrane</keyword>
<organism evidence="2 3">
    <name type="scientific">Halobaculum halobium</name>
    <dbReference type="NCBI Taxonomy" id="3032281"/>
    <lineage>
        <taxon>Archaea</taxon>
        <taxon>Methanobacteriati</taxon>
        <taxon>Methanobacteriota</taxon>
        <taxon>Stenosarchaea group</taxon>
        <taxon>Halobacteria</taxon>
        <taxon>Halobacteriales</taxon>
        <taxon>Haloferacaceae</taxon>
        <taxon>Halobaculum</taxon>
    </lineage>
</organism>
<proteinExistence type="predicted"/>
<dbReference type="GeneID" id="81211509"/>
<name>A0ABD5T696_9EURY</name>
<evidence type="ECO:0000256" key="1">
    <source>
        <dbReference type="SAM" id="Phobius"/>
    </source>
</evidence>
<keyword evidence="1" id="KW-1133">Transmembrane helix</keyword>
<evidence type="ECO:0000313" key="2">
    <source>
        <dbReference type="EMBL" id="MFC6784791.1"/>
    </source>
</evidence>
<dbReference type="PANTHER" id="PTHR43471">
    <property type="entry name" value="ABC TRANSPORTER PERMEASE"/>
    <property type="match status" value="1"/>
</dbReference>
<dbReference type="AlphaFoldDB" id="A0ABD5T696"/>
<dbReference type="EMBL" id="JBHSWX010000001">
    <property type="protein sequence ID" value="MFC6784791.1"/>
    <property type="molecule type" value="Genomic_DNA"/>
</dbReference>
<evidence type="ECO:0000313" key="3">
    <source>
        <dbReference type="Proteomes" id="UP001596443"/>
    </source>
</evidence>
<feature type="transmembrane region" description="Helical" evidence="1">
    <location>
        <begin position="21"/>
        <end position="43"/>
    </location>
</feature>
<feature type="transmembrane region" description="Helical" evidence="1">
    <location>
        <begin position="179"/>
        <end position="202"/>
    </location>
</feature>
<dbReference type="RefSeq" id="WP_284063611.1">
    <property type="nucleotide sequence ID" value="NZ_CP126159.1"/>
</dbReference>
<sequence length="271" mass="27267">MSRRSRTAAVFDRELRTLVRTRSLLAVAAAFALIVIAVAGGAVGAPGGYVSLTLDLLTVVEVLVPVLSFGIVYRSIRGDAERSELDVIRTYPISRVEYVVGVYLGRTFGVLAVVSASLAVAGALASFASPSAASFLATHSAGDSPIVFVRFVALAMLYALTVSAVITAASAAARTTREALAVGVALVVAVAVGLDLAIVGLLSGGVVGGGLEALLGVSPASAFRGLVIELAVAPALASPPPIPAASPAVSLFGLAGWTAISLGIACLAVWR</sequence>
<reference evidence="2 3" key="1">
    <citation type="journal article" date="2019" name="Int. J. Syst. Evol. Microbiol.">
        <title>The Global Catalogue of Microorganisms (GCM) 10K type strain sequencing project: providing services to taxonomists for standard genome sequencing and annotation.</title>
        <authorList>
            <consortium name="The Broad Institute Genomics Platform"/>
            <consortium name="The Broad Institute Genome Sequencing Center for Infectious Disease"/>
            <person name="Wu L."/>
            <person name="Ma J."/>
        </authorList>
    </citation>
    <scope>NUCLEOTIDE SEQUENCE [LARGE SCALE GENOMIC DNA]</scope>
    <source>
        <strain evidence="2 3">SYNS20</strain>
    </source>
</reference>